<keyword evidence="3" id="KW-1185">Reference proteome</keyword>
<dbReference type="Gene3D" id="1.20.1280.50">
    <property type="match status" value="1"/>
</dbReference>
<dbReference type="SUPFAM" id="SSF81383">
    <property type="entry name" value="F-box domain"/>
    <property type="match status" value="1"/>
</dbReference>
<comment type="caution">
    <text evidence="2">The sequence shown here is derived from an EMBL/GenBank/DDBJ whole genome shotgun (WGS) entry which is preliminary data.</text>
</comment>
<dbReference type="Gene3D" id="3.40.50.300">
    <property type="entry name" value="P-loop containing nucleotide triphosphate hydrolases"/>
    <property type="match status" value="2"/>
</dbReference>
<name>A0AAE1ZIN6_SCHME</name>
<dbReference type="InterPro" id="IPR027417">
    <property type="entry name" value="P-loop_NTPase"/>
</dbReference>
<dbReference type="EMBL" id="JALJAT010000002">
    <property type="protein sequence ID" value="KAK4474074.1"/>
    <property type="molecule type" value="Genomic_DNA"/>
</dbReference>
<dbReference type="Pfam" id="PF12937">
    <property type="entry name" value="F-box-like"/>
    <property type="match status" value="1"/>
</dbReference>
<dbReference type="AlphaFoldDB" id="A0AAE1ZIN6"/>
<reference evidence="2" key="1">
    <citation type="submission" date="2022-04" db="EMBL/GenBank/DDBJ databases">
        <authorList>
            <person name="Xu L."/>
            <person name="Lv Z."/>
        </authorList>
    </citation>
    <scope>NUCLEOTIDE SEQUENCE</scope>
    <source>
        <strain evidence="2">LV_2022a</strain>
    </source>
</reference>
<feature type="domain" description="F-box" evidence="1">
    <location>
        <begin position="18"/>
        <end position="64"/>
    </location>
</feature>
<evidence type="ECO:0000313" key="3">
    <source>
        <dbReference type="Proteomes" id="UP001292079"/>
    </source>
</evidence>
<sequence length="492" mass="57065">MRVGEHLDPGMIETSTNYITANNLPQEILLRVYNHLDIGDLINCIYVCSSWRQTALDNRLWQKKLITILKTQWSTLICDSKPKYAPDLQRLQTIHPYKVYHFLKKYVPHHLLSDQEEASKIQFLIKKVDELSLTSAVRGGQTIRRLTFSELFWNWWNNFRRRLSINHTSRLNATTRQRCRFAVFGPGFDQKATSCLFSKLVNVKTKSFEPLNMIPGRMGFGAGLTLRLYNQAQMAALDSSLYFSHKIMEYSQNDYRNSVLKETYTHFSHDFDRLDDFIFDLHYLYSLSGHLSHKFNSQLERIHSSRLFTYSNDVNISSITSSLLNRLVVSNEMKCLLHGICGIIYALDARETTEQAFYLYTELKTVLEGFPNEIADKIPIVILYIMPVEDILQNNNTEDCIHLNSTKDSSTNEVYLNRDSYSGADYTFSWCGSLLQPLTCLHLFEFHNPWRLQKCASNDIKAVIQCFMWLKSKHPNIHSTITSTNVIHTSSA</sequence>
<dbReference type="InterPro" id="IPR001810">
    <property type="entry name" value="F-box_dom"/>
</dbReference>
<gene>
    <name evidence="2" type="ORF">MN116_003383</name>
</gene>
<dbReference type="PROSITE" id="PS50181">
    <property type="entry name" value="FBOX"/>
    <property type="match status" value="1"/>
</dbReference>
<dbReference type="InterPro" id="IPR036047">
    <property type="entry name" value="F-box-like_dom_sf"/>
</dbReference>
<dbReference type="Proteomes" id="UP001292079">
    <property type="component" value="Unassembled WGS sequence"/>
</dbReference>
<evidence type="ECO:0000259" key="1">
    <source>
        <dbReference type="PROSITE" id="PS50181"/>
    </source>
</evidence>
<evidence type="ECO:0000313" key="2">
    <source>
        <dbReference type="EMBL" id="KAK4474074.1"/>
    </source>
</evidence>
<accession>A0AAE1ZIN6</accession>
<protein>
    <recommendedName>
        <fullName evidence="1">F-box domain-containing protein</fullName>
    </recommendedName>
</protein>
<organism evidence="2 3">
    <name type="scientific">Schistosoma mekongi</name>
    <name type="common">Parasitic worm</name>
    <dbReference type="NCBI Taxonomy" id="38744"/>
    <lineage>
        <taxon>Eukaryota</taxon>
        <taxon>Metazoa</taxon>
        <taxon>Spiralia</taxon>
        <taxon>Lophotrochozoa</taxon>
        <taxon>Platyhelminthes</taxon>
        <taxon>Trematoda</taxon>
        <taxon>Digenea</taxon>
        <taxon>Strigeidida</taxon>
        <taxon>Schistosomatoidea</taxon>
        <taxon>Schistosomatidae</taxon>
        <taxon>Schistosoma</taxon>
    </lineage>
</organism>
<reference evidence="2" key="2">
    <citation type="journal article" date="2023" name="Infect Dis Poverty">
        <title>Chromosome-scale genome of the human blood fluke Schistosoma mekongi and its implications for public health.</title>
        <authorList>
            <person name="Zhou M."/>
            <person name="Xu L."/>
            <person name="Xu D."/>
            <person name="Chen W."/>
            <person name="Khan J."/>
            <person name="Hu Y."/>
            <person name="Huang H."/>
            <person name="Wei H."/>
            <person name="Zhang Y."/>
            <person name="Chusongsang P."/>
            <person name="Tanasarnprasert K."/>
            <person name="Hu X."/>
            <person name="Limpanont Y."/>
            <person name="Lv Z."/>
        </authorList>
    </citation>
    <scope>NUCLEOTIDE SEQUENCE</scope>
    <source>
        <strain evidence="2">LV_2022a</strain>
    </source>
</reference>
<dbReference type="SMART" id="SM00256">
    <property type="entry name" value="FBOX"/>
    <property type="match status" value="1"/>
</dbReference>
<proteinExistence type="predicted"/>